<protein>
    <submittedName>
        <fullName evidence="8">Outer membrane protein transport protein</fullName>
    </submittedName>
</protein>
<evidence type="ECO:0000256" key="2">
    <source>
        <dbReference type="ARBA" id="ARBA00008163"/>
    </source>
</evidence>
<dbReference type="EMBL" id="BAABEZ010000002">
    <property type="protein sequence ID" value="GAA4450072.1"/>
    <property type="molecule type" value="Genomic_DNA"/>
</dbReference>
<evidence type="ECO:0000256" key="6">
    <source>
        <dbReference type="ARBA" id="ARBA00023136"/>
    </source>
</evidence>
<keyword evidence="7" id="KW-0998">Cell outer membrane</keyword>
<evidence type="ECO:0000256" key="7">
    <source>
        <dbReference type="ARBA" id="ARBA00023237"/>
    </source>
</evidence>
<keyword evidence="3" id="KW-1134">Transmembrane beta strand</keyword>
<dbReference type="PANTHER" id="PTHR35093">
    <property type="entry name" value="OUTER MEMBRANE PROTEIN NMB0088-RELATED"/>
    <property type="match status" value="1"/>
</dbReference>
<evidence type="ECO:0000256" key="5">
    <source>
        <dbReference type="ARBA" id="ARBA00022729"/>
    </source>
</evidence>
<name>A0ABP8MG13_9BACT</name>
<dbReference type="SUPFAM" id="SSF56935">
    <property type="entry name" value="Porins"/>
    <property type="match status" value="1"/>
</dbReference>
<evidence type="ECO:0000256" key="4">
    <source>
        <dbReference type="ARBA" id="ARBA00022692"/>
    </source>
</evidence>
<keyword evidence="9" id="KW-1185">Reference proteome</keyword>
<dbReference type="PANTHER" id="PTHR35093:SF8">
    <property type="entry name" value="OUTER MEMBRANE PROTEIN NMB0088-RELATED"/>
    <property type="match status" value="1"/>
</dbReference>
<proteinExistence type="inferred from homology"/>
<reference evidence="9" key="1">
    <citation type="journal article" date="2019" name="Int. J. Syst. Evol. Microbiol.">
        <title>The Global Catalogue of Microorganisms (GCM) 10K type strain sequencing project: providing services to taxonomists for standard genome sequencing and annotation.</title>
        <authorList>
            <consortium name="The Broad Institute Genomics Platform"/>
            <consortium name="The Broad Institute Genome Sequencing Center for Infectious Disease"/>
            <person name="Wu L."/>
            <person name="Ma J."/>
        </authorList>
    </citation>
    <scope>NUCLEOTIDE SEQUENCE [LARGE SCALE GENOMIC DNA]</scope>
    <source>
        <strain evidence="9">JCM 31921</strain>
    </source>
</reference>
<evidence type="ECO:0000256" key="3">
    <source>
        <dbReference type="ARBA" id="ARBA00022452"/>
    </source>
</evidence>
<evidence type="ECO:0000313" key="9">
    <source>
        <dbReference type="Proteomes" id="UP001501410"/>
    </source>
</evidence>
<dbReference type="InterPro" id="IPR005017">
    <property type="entry name" value="OMPP1/FadL/TodX"/>
</dbReference>
<keyword evidence="6" id="KW-0472">Membrane</keyword>
<comment type="similarity">
    <text evidence="2">Belongs to the OmpP1/FadL family.</text>
</comment>
<comment type="caution">
    <text evidence="8">The sequence shown here is derived from an EMBL/GenBank/DDBJ whole genome shotgun (WGS) entry which is preliminary data.</text>
</comment>
<keyword evidence="5" id="KW-0732">Signal</keyword>
<comment type="subcellular location">
    <subcellularLocation>
        <location evidence="1">Cell outer membrane</location>
        <topology evidence="1">Multi-pass membrane protein</topology>
    </subcellularLocation>
</comment>
<gene>
    <name evidence="8" type="ORF">GCM10023092_05380</name>
</gene>
<dbReference type="Gene3D" id="2.40.160.60">
    <property type="entry name" value="Outer membrane protein transport protein (OMPP1/FadL/TodX)"/>
    <property type="match status" value="1"/>
</dbReference>
<evidence type="ECO:0000256" key="1">
    <source>
        <dbReference type="ARBA" id="ARBA00004571"/>
    </source>
</evidence>
<sequence>MLAPAVLFAQGFQVNLHGQKQIGMGTTGTALVQDAASVLFNPGAVAALPENDIQAGISPLMFKSAFNPSGSDATYNVNNKVATPFTAYAVWGPKGAKWKAGIGVYTPFGGLVDWGNSWQGRYVLESLDLKAIYVQPTFSYRINRQWSLGAGLVYNTGMVDLKKALPLTMSDGSDAQAQLKGTGHGWGWNAGVLYRPDSQWSFGLTYRSKVTTTINSGDALFTVPASLSASFPAGNKFSASIPLPSTTSLGVGYRLNDQWLFALDLSYVRWSVYQSLDFDYATNTSVLTDTHSPRNYKDAGSARVGAEFKPIPNFALRAGGGYVLTSVKDGYVTPEAPDANRLLLTAGVGYQIGRHFDINASFLYEKIAARTQTNIESNLSGTYKTNVYAPGLSVAYRW</sequence>
<keyword evidence="4" id="KW-0812">Transmembrane</keyword>
<organism evidence="8 9">
    <name type="scientific">Rurimicrobium arvi</name>
    <dbReference type="NCBI Taxonomy" id="2049916"/>
    <lineage>
        <taxon>Bacteria</taxon>
        <taxon>Pseudomonadati</taxon>
        <taxon>Bacteroidota</taxon>
        <taxon>Chitinophagia</taxon>
        <taxon>Chitinophagales</taxon>
        <taxon>Chitinophagaceae</taxon>
        <taxon>Rurimicrobium</taxon>
    </lineage>
</organism>
<accession>A0ABP8MG13</accession>
<dbReference type="Pfam" id="PF03349">
    <property type="entry name" value="Toluene_X"/>
    <property type="match status" value="1"/>
</dbReference>
<dbReference type="Proteomes" id="UP001501410">
    <property type="component" value="Unassembled WGS sequence"/>
</dbReference>
<evidence type="ECO:0000313" key="8">
    <source>
        <dbReference type="EMBL" id="GAA4450072.1"/>
    </source>
</evidence>